<reference evidence="1" key="1">
    <citation type="submission" date="2020-07" db="EMBL/GenBank/DDBJ databases">
        <title>Dissolved microcystin release linked to lysis of a Microcystis spp. bloom in Lake Erie (USA) attributed to a novel cyanophage.</title>
        <authorList>
            <person name="McKindles K.M."/>
            <person name="Manes M.A."/>
            <person name="DeMarco J.R."/>
            <person name="McClure A."/>
            <person name="McKay R.M."/>
            <person name="Davis T.W."/>
            <person name="Bullerjahn G.S."/>
        </authorList>
    </citation>
    <scope>NUCLEOTIDE SEQUENCE</scope>
</reference>
<sequence>MRVINCDEHIQISDLLVKLDYYIALFYYENMDLDTYTLELSKFSGSINLFYHRLEHLYSILDEDDYFDEGD</sequence>
<proteinExistence type="predicted"/>
<organism evidence="1">
    <name type="scientific">Bacteriophage sp</name>
    <dbReference type="NCBI Taxonomy" id="38018"/>
    <lineage>
        <taxon>Viruses</taxon>
    </lineage>
</organism>
<evidence type="ECO:0000313" key="1">
    <source>
        <dbReference type="EMBL" id="QNL31549.1"/>
    </source>
</evidence>
<dbReference type="EMBL" id="MT840185">
    <property type="protein sequence ID" value="QNL31549.1"/>
    <property type="molecule type" value="Genomic_DNA"/>
</dbReference>
<protein>
    <submittedName>
        <fullName evidence="1">Uncharacterized protein</fullName>
    </submittedName>
</protein>
<accession>A0A7G9A476</accession>
<name>A0A7G9A476_9VIRU</name>